<evidence type="ECO:0000256" key="3">
    <source>
        <dbReference type="SAM" id="Phobius"/>
    </source>
</evidence>
<dbReference type="PANTHER" id="PTHR13315">
    <property type="entry name" value="METALLO PHOSPHOESTERASE RELATED"/>
    <property type="match status" value="1"/>
</dbReference>
<name>A0A9Q0AQP1_9PEZI</name>
<reference evidence="4" key="1">
    <citation type="submission" date="2021-03" db="EMBL/GenBank/DDBJ databases">
        <title>Revisited historic fungal species revealed as producer of novel bioactive compounds through whole genome sequencing and comparative genomics.</title>
        <authorList>
            <person name="Vignolle G.A."/>
            <person name="Hochenegger N."/>
            <person name="Mach R.L."/>
            <person name="Mach-Aigner A.R."/>
            <person name="Javad Rahimi M."/>
            <person name="Salim K.A."/>
            <person name="Chan C.M."/>
            <person name="Lim L.B.L."/>
            <person name="Cai F."/>
            <person name="Druzhinina I.S."/>
            <person name="U'Ren J.M."/>
            <person name="Derntl C."/>
        </authorList>
    </citation>
    <scope>NUCLEOTIDE SEQUENCE</scope>
    <source>
        <strain evidence="4">TUCIM 5799</strain>
    </source>
</reference>
<keyword evidence="5" id="KW-1185">Reference proteome</keyword>
<dbReference type="SUPFAM" id="SSF56300">
    <property type="entry name" value="Metallo-dependent phosphatases"/>
    <property type="match status" value="1"/>
</dbReference>
<keyword evidence="1 3" id="KW-0472">Membrane</keyword>
<dbReference type="Proteomes" id="UP000829685">
    <property type="component" value="Unassembled WGS sequence"/>
</dbReference>
<dbReference type="GO" id="GO:0016020">
    <property type="term" value="C:membrane"/>
    <property type="evidence" value="ECO:0007669"/>
    <property type="project" value="GOC"/>
</dbReference>
<dbReference type="PANTHER" id="PTHR13315:SF4">
    <property type="entry name" value="METALLOPHOSPHOESTERASE, ISOFORM E"/>
    <property type="match status" value="1"/>
</dbReference>
<accession>A0A9Q0AQP1</accession>
<evidence type="ECO:0000256" key="2">
    <source>
        <dbReference type="SAM" id="MobiDB-lite"/>
    </source>
</evidence>
<organism evidence="4 5">
    <name type="scientific">Neoarthrinium moseri</name>
    <dbReference type="NCBI Taxonomy" id="1658444"/>
    <lineage>
        <taxon>Eukaryota</taxon>
        <taxon>Fungi</taxon>
        <taxon>Dikarya</taxon>
        <taxon>Ascomycota</taxon>
        <taxon>Pezizomycotina</taxon>
        <taxon>Sordariomycetes</taxon>
        <taxon>Xylariomycetidae</taxon>
        <taxon>Amphisphaeriales</taxon>
        <taxon>Apiosporaceae</taxon>
        <taxon>Neoarthrinium</taxon>
    </lineage>
</organism>
<evidence type="ECO:0008006" key="6">
    <source>
        <dbReference type="Google" id="ProtNLM"/>
    </source>
</evidence>
<evidence type="ECO:0000313" key="5">
    <source>
        <dbReference type="Proteomes" id="UP000829685"/>
    </source>
</evidence>
<protein>
    <recommendedName>
        <fullName evidence="6">Calcineurin-like phosphoesterase domain-containing protein</fullName>
    </recommendedName>
</protein>
<dbReference type="InterPro" id="IPR033308">
    <property type="entry name" value="PGAP5/Cdc1/Ted1"/>
</dbReference>
<dbReference type="AlphaFoldDB" id="A0A9Q0AQP1"/>
<proteinExistence type="predicted"/>
<dbReference type="GO" id="GO:0005783">
    <property type="term" value="C:endoplasmic reticulum"/>
    <property type="evidence" value="ECO:0007669"/>
    <property type="project" value="TreeGrafter"/>
</dbReference>
<dbReference type="GO" id="GO:0006506">
    <property type="term" value="P:GPI anchor biosynthetic process"/>
    <property type="evidence" value="ECO:0007669"/>
    <property type="project" value="InterPro"/>
</dbReference>
<evidence type="ECO:0000256" key="1">
    <source>
        <dbReference type="ARBA" id="ARBA00023136"/>
    </source>
</evidence>
<feature type="region of interest" description="Disordered" evidence="2">
    <location>
        <begin position="613"/>
        <end position="635"/>
    </location>
</feature>
<gene>
    <name evidence="4" type="ORF">JX265_005955</name>
</gene>
<dbReference type="InterPro" id="IPR029052">
    <property type="entry name" value="Metallo-depent_PP-like"/>
</dbReference>
<evidence type="ECO:0000313" key="4">
    <source>
        <dbReference type="EMBL" id="KAI1870915.1"/>
    </source>
</evidence>
<keyword evidence="3" id="KW-1133">Transmembrane helix</keyword>
<feature type="transmembrane region" description="Helical" evidence="3">
    <location>
        <begin position="532"/>
        <end position="552"/>
    </location>
</feature>
<dbReference type="EMBL" id="JAFIMR010000013">
    <property type="protein sequence ID" value="KAI1870915.1"/>
    <property type="molecule type" value="Genomic_DNA"/>
</dbReference>
<sequence length="703" mass="78882">MAPNYANGNAYGLPTSSYNNRAANTSLAETLLSALQNLLRQGRRYWNGRGRIVAGNLAMQGAHHVSRNLVPRRLLSFPHLLVALWMLVMLYGERWTFTSKVQSCDWDHWEKWPAGATPHRLIFVADPQLIDPHSYPGRPWPLNPLTYTITDNYMRRSYRALQKELQPDTVMFLGDLFDGGREWSTAHGGFEEPEWMKGERPADEAKYAKQWSKKYGEDFWLQEYARFGGLFYDNWRLGGLFPGKWQRGKKIIPSLPGNHDLGFGPGVKPMVRKRFSAYFGETNRVDVIGNHTFVSVDALSLSAGTHQKMERADLSEIYKPVHDFLGEVKGTKRRLAAKEVRFWRGESEDLSYNHKVEDISDASFKNLPSLDQGEDGPDFPTILLSHVPLYREPGTPCGPLREHWPPAKPPKGQTTPVKPDMRNALHISAGYQYQNTLTEEDSVRLVKSIGNVVHAFSGDDHDYCEVVHSSSKDNVREITVKSLSMAMGVPTPGFQMVSLYNPIDENGKSLSRDSKPTLQTHLCLLPQQLSTFATYAVLGILTVVILVIRAFLVPALNLQPFALDGLPPSNGAVLPTHVKAKFEADPEEGYGLPTSGHSTSKFLSARTRGRGASITNGAARGNSPNTKSGKWGWGETRGPRIEIRRDVWDGGRSDGTLWQAARRPTWRSALQSQTALVGREIWTTTWRVAWMALGFYAYLTYKG</sequence>
<comment type="caution">
    <text evidence="4">The sequence shown here is derived from an EMBL/GenBank/DDBJ whole genome shotgun (WGS) entry which is preliminary data.</text>
</comment>
<keyword evidence="3" id="KW-0812">Transmembrane</keyword>